<protein>
    <submittedName>
        <fullName evidence="5">Aldolase/citrate lyase family protein</fullName>
    </submittedName>
</protein>
<sequence>MTNFAARLRAREQLVGYWVVLDAPPSTERIARVGYDYVVLDAQHGLLSTRGILDGLTAIDAAGAGRGAVRIGSDAEASATVGLVRVEANNATPIGRALDAGATGVIVPLVDNAEDAAFAVRAAKYPPSGIRSYGPTRAGLRIGPVPAESDAATVVLAMIETASGLENVEEICATPGLDGIYVGPSDLCLAIGGKFPGDPDVAEEFEAAIKRIAEVAAAAGVAAGIHNNDGASAKARLAQGYTYATVSSDIDHLQGIAAEHLAVVKS</sequence>
<gene>
    <name evidence="5" type="ORF">GCM10009741_33130</name>
</gene>
<keyword evidence="2" id="KW-0479">Metal-binding</keyword>
<dbReference type="InterPro" id="IPR015813">
    <property type="entry name" value="Pyrv/PenolPyrv_kinase-like_dom"/>
</dbReference>
<name>A0ABN2AXY4_9ACTN</name>
<dbReference type="SUPFAM" id="SSF51621">
    <property type="entry name" value="Phosphoenolpyruvate/pyruvate domain"/>
    <property type="match status" value="1"/>
</dbReference>
<dbReference type="Gene3D" id="3.20.20.60">
    <property type="entry name" value="Phosphoenolpyruvate-binding domains"/>
    <property type="match status" value="1"/>
</dbReference>
<dbReference type="InterPro" id="IPR005000">
    <property type="entry name" value="Aldolase/citrate-lyase_domain"/>
</dbReference>
<dbReference type="PANTHER" id="PTHR30502">
    <property type="entry name" value="2-KETO-3-DEOXY-L-RHAMNONATE ALDOLASE"/>
    <property type="match status" value="1"/>
</dbReference>
<keyword evidence="3 5" id="KW-0456">Lyase</keyword>
<dbReference type="Pfam" id="PF03328">
    <property type="entry name" value="HpcH_HpaI"/>
    <property type="match status" value="1"/>
</dbReference>
<dbReference type="InterPro" id="IPR050251">
    <property type="entry name" value="HpcH-HpaI_aldolase"/>
</dbReference>
<evidence type="ECO:0000313" key="6">
    <source>
        <dbReference type="Proteomes" id="UP001500363"/>
    </source>
</evidence>
<reference evidence="5 6" key="1">
    <citation type="journal article" date="2019" name="Int. J. Syst. Evol. Microbiol.">
        <title>The Global Catalogue of Microorganisms (GCM) 10K type strain sequencing project: providing services to taxonomists for standard genome sequencing and annotation.</title>
        <authorList>
            <consortium name="The Broad Institute Genomics Platform"/>
            <consortium name="The Broad Institute Genome Sequencing Center for Infectious Disease"/>
            <person name="Wu L."/>
            <person name="Ma J."/>
        </authorList>
    </citation>
    <scope>NUCLEOTIDE SEQUENCE [LARGE SCALE GENOMIC DNA]</scope>
    <source>
        <strain evidence="5 6">JCM 14303</strain>
    </source>
</reference>
<keyword evidence="6" id="KW-1185">Reference proteome</keyword>
<evidence type="ECO:0000259" key="4">
    <source>
        <dbReference type="Pfam" id="PF03328"/>
    </source>
</evidence>
<dbReference type="InterPro" id="IPR040442">
    <property type="entry name" value="Pyrv_kinase-like_dom_sf"/>
</dbReference>
<dbReference type="EMBL" id="BAAANC010000002">
    <property type="protein sequence ID" value="GAA1528668.1"/>
    <property type="molecule type" value="Genomic_DNA"/>
</dbReference>
<dbReference type="Proteomes" id="UP001500363">
    <property type="component" value="Unassembled WGS sequence"/>
</dbReference>
<evidence type="ECO:0000313" key="5">
    <source>
        <dbReference type="EMBL" id="GAA1528668.1"/>
    </source>
</evidence>
<comment type="caution">
    <text evidence="5">The sequence shown here is derived from an EMBL/GenBank/DDBJ whole genome shotgun (WGS) entry which is preliminary data.</text>
</comment>
<organism evidence="5 6">
    <name type="scientific">Kribbella lupini</name>
    <dbReference type="NCBI Taxonomy" id="291602"/>
    <lineage>
        <taxon>Bacteria</taxon>
        <taxon>Bacillati</taxon>
        <taxon>Actinomycetota</taxon>
        <taxon>Actinomycetes</taxon>
        <taxon>Propionibacteriales</taxon>
        <taxon>Kribbellaceae</taxon>
        <taxon>Kribbella</taxon>
    </lineage>
</organism>
<dbReference type="GO" id="GO:0016829">
    <property type="term" value="F:lyase activity"/>
    <property type="evidence" value="ECO:0007669"/>
    <property type="project" value="UniProtKB-KW"/>
</dbReference>
<evidence type="ECO:0000256" key="1">
    <source>
        <dbReference type="ARBA" id="ARBA00005568"/>
    </source>
</evidence>
<feature type="domain" description="HpcH/HpaI aldolase/citrate lyase" evidence="4">
    <location>
        <begin position="16"/>
        <end position="252"/>
    </location>
</feature>
<accession>A0ABN2AXY4</accession>
<evidence type="ECO:0000256" key="2">
    <source>
        <dbReference type="ARBA" id="ARBA00022723"/>
    </source>
</evidence>
<proteinExistence type="inferred from homology"/>
<dbReference type="PANTHER" id="PTHR30502:SF0">
    <property type="entry name" value="PHOSPHOENOLPYRUVATE CARBOXYLASE FAMILY PROTEIN"/>
    <property type="match status" value="1"/>
</dbReference>
<comment type="similarity">
    <text evidence="1">Belongs to the HpcH/HpaI aldolase family.</text>
</comment>
<dbReference type="RefSeq" id="WP_344174998.1">
    <property type="nucleotide sequence ID" value="NZ_BAAANC010000002.1"/>
</dbReference>
<evidence type="ECO:0000256" key="3">
    <source>
        <dbReference type="ARBA" id="ARBA00023239"/>
    </source>
</evidence>